<keyword evidence="15" id="KW-1185">Reference proteome</keyword>
<keyword evidence="7" id="KW-1278">Translocase</keyword>
<keyword evidence="9 13" id="KW-0472">Membrane</keyword>
<name>A0A917DJI1_9MICO</name>
<evidence type="ECO:0000256" key="8">
    <source>
        <dbReference type="ARBA" id="ARBA00022989"/>
    </source>
</evidence>
<accession>A0A917DJI1</accession>
<evidence type="ECO:0000313" key="15">
    <source>
        <dbReference type="Proteomes" id="UP000633205"/>
    </source>
</evidence>
<dbReference type="GO" id="GO:0004129">
    <property type="term" value="F:cytochrome-c oxidase activity"/>
    <property type="evidence" value="ECO:0007669"/>
    <property type="project" value="UniProtKB-EC"/>
</dbReference>
<protein>
    <recommendedName>
        <fullName evidence="4">cytochrome-c oxidase</fullName>
        <ecNumber evidence="4">7.1.1.9</ecNumber>
    </recommendedName>
    <alternativeName>
        <fullName evidence="11">Cytochrome aa3 subunit 4</fullName>
    </alternativeName>
    <alternativeName>
        <fullName evidence="10">Cytochrome c oxidase polypeptide IV</fullName>
    </alternativeName>
</protein>
<gene>
    <name evidence="14" type="ORF">GCM10010915_23960</name>
</gene>
<sequence length="141" mass="15918">MRTNIVIWWMLAAFFFVLFAAYTAWSLLDPFHGSVEWTGTIALLFMSLMSAMIGFFISVSYKAQKGIELPEDREDVDVDDGDPEMGEFAPWSWWPLVLAAAPAVFVLGLATAHFLLPLAVFLLAISLVGWAFEYYRGHFAR</sequence>
<keyword evidence="8 13" id="KW-1133">Transmembrane helix</keyword>
<dbReference type="GO" id="GO:0005886">
    <property type="term" value="C:plasma membrane"/>
    <property type="evidence" value="ECO:0007669"/>
    <property type="project" value="UniProtKB-SubCell"/>
</dbReference>
<evidence type="ECO:0000256" key="1">
    <source>
        <dbReference type="ARBA" id="ARBA00002536"/>
    </source>
</evidence>
<feature type="transmembrane region" description="Helical" evidence="13">
    <location>
        <begin position="114"/>
        <end position="132"/>
    </location>
</feature>
<dbReference type="EC" id="7.1.1.9" evidence="4"/>
<evidence type="ECO:0000256" key="6">
    <source>
        <dbReference type="ARBA" id="ARBA00022692"/>
    </source>
</evidence>
<evidence type="ECO:0000256" key="7">
    <source>
        <dbReference type="ARBA" id="ARBA00022967"/>
    </source>
</evidence>
<dbReference type="Pfam" id="PF12270">
    <property type="entry name" value="Cyt_c_ox_IV"/>
    <property type="match status" value="1"/>
</dbReference>
<dbReference type="GO" id="GO:0022900">
    <property type="term" value="P:electron transport chain"/>
    <property type="evidence" value="ECO:0007669"/>
    <property type="project" value="InterPro"/>
</dbReference>
<comment type="catalytic activity">
    <reaction evidence="12">
        <text>4 Fe(II)-[cytochrome c] + O2 + 8 H(+)(in) = 4 Fe(III)-[cytochrome c] + 2 H2O + 4 H(+)(out)</text>
        <dbReference type="Rhea" id="RHEA:11436"/>
        <dbReference type="Rhea" id="RHEA-COMP:10350"/>
        <dbReference type="Rhea" id="RHEA-COMP:14399"/>
        <dbReference type="ChEBI" id="CHEBI:15377"/>
        <dbReference type="ChEBI" id="CHEBI:15378"/>
        <dbReference type="ChEBI" id="CHEBI:15379"/>
        <dbReference type="ChEBI" id="CHEBI:29033"/>
        <dbReference type="ChEBI" id="CHEBI:29034"/>
        <dbReference type="EC" id="7.1.1.9"/>
    </reaction>
</comment>
<evidence type="ECO:0000256" key="4">
    <source>
        <dbReference type="ARBA" id="ARBA00012949"/>
    </source>
</evidence>
<comment type="function">
    <text evidence="1">Part of cytochrome c oxidase, its function is unknown.</text>
</comment>
<keyword evidence="5" id="KW-1003">Cell membrane</keyword>
<evidence type="ECO:0000256" key="10">
    <source>
        <dbReference type="ARBA" id="ARBA00031366"/>
    </source>
</evidence>
<evidence type="ECO:0000313" key="14">
    <source>
        <dbReference type="EMBL" id="GGD42135.1"/>
    </source>
</evidence>
<feature type="transmembrane region" description="Helical" evidence="13">
    <location>
        <begin position="91"/>
        <end position="109"/>
    </location>
</feature>
<dbReference type="EMBL" id="BMHO01000001">
    <property type="protein sequence ID" value="GGD42135.1"/>
    <property type="molecule type" value="Genomic_DNA"/>
</dbReference>
<evidence type="ECO:0000256" key="2">
    <source>
        <dbReference type="ARBA" id="ARBA00004651"/>
    </source>
</evidence>
<evidence type="ECO:0000256" key="12">
    <source>
        <dbReference type="ARBA" id="ARBA00047816"/>
    </source>
</evidence>
<dbReference type="AlphaFoldDB" id="A0A917DJI1"/>
<evidence type="ECO:0000256" key="3">
    <source>
        <dbReference type="ARBA" id="ARBA00006870"/>
    </source>
</evidence>
<proteinExistence type="inferred from homology"/>
<comment type="caution">
    <text evidence="14">The sequence shown here is derived from an EMBL/GenBank/DDBJ whole genome shotgun (WGS) entry which is preliminary data.</text>
</comment>
<organism evidence="14 15">
    <name type="scientific">Microbacterium faecale</name>
    <dbReference type="NCBI Taxonomy" id="1804630"/>
    <lineage>
        <taxon>Bacteria</taxon>
        <taxon>Bacillati</taxon>
        <taxon>Actinomycetota</taxon>
        <taxon>Actinomycetes</taxon>
        <taxon>Micrococcales</taxon>
        <taxon>Microbacteriaceae</taxon>
        <taxon>Microbacterium</taxon>
    </lineage>
</organism>
<reference evidence="14" key="1">
    <citation type="journal article" date="2014" name="Int. J. Syst. Evol. Microbiol.">
        <title>Complete genome sequence of Corynebacterium casei LMG S-19264T (=DSM 44701T), isolated from a smear-ripened cheese.</title>
        <authorList>
            <consortium name="US DOE Joint Genome Institute (JGI-PGF)"/>
            <person name="Walter F."/>
            <person name="Albersmeier A."/>
            <person name="Kalinowski J."/>
            <person name="Ruckert C."/>
        </authorList>
    </citation>
    <scope>NUCLEOTIDE SEQUENCE</scope>
    <source>
        <strain evidence="14">CGMCC 1.15152</strain>
    </source>
</reference>
<dbReference type="InterPro" id="IPR021050">
    <property type="entry name" value="Cyt_c_oxidase_su4_actinobac"/>
</dbReference>
<evidence type="ECO:0000256" key="11">
    <source>
        <dbReference type="ARBA" id="ARBA00031401"/>
    </source>
</evidence>
<comment type="similarity">
    <text evidence="3">Belongs to the cytochrome c oxidase bacterial subunit CtaF family.</text>
</comment>
<feature type="transmembrane region" description="Helical" evidence="13">
    <location>
        <begin position="40"/>
        <end position="61"/>
    </location>
</feature>
<reference evidence="14" key="2">
    <citation type="submission" date="2020-09" db="EMBL/GenBank/DDBJ databases">
        <authorList>
            <person name="Sun Q."/>
            <person name="Zhou Y."/>
        </authorList>
    </citation>
    <scope>NUCLEOTIDE SEQUENCE</scope>
    <source>
        <strain evidence="14">CGMCC 1.15152</strain>
    </source>
</reference>
<keyword evidence="6 13" id="KW-0812">Transmembrane</keyword>
<comment type="subcellular location">
    <subcellularLocation>
        <location evidence="2">Cell membrane</location>
        <topology evidence="2">Multi-pass membrane protein</topology>
    </subcellularLocation>
</comment>
<evidence type="ECO:0000256" key="5">
    <source>
        <dbReference type="ARBA" id="ARBA00022475"/>
    </source>
</evidence>
<dbReference type="RefSeq" id="WP_188712438.1">
    <property type="nucleotide sequence ID" value="NZ_BMHO01000001.1"/>
</dbReference>
<evidence type="ECO:0000256" key="13">
    <source>
        <dbReference type="SAM" id="Phobius"/>
    </source>
</evidence>
<feature type="transmembrane region" description="Helical" evidence="13">
    <location>
        <begin position="6"/>
        <end position="28"/>
    </location>
</feature>
<evidence type="ECO:0000256" key="9">
    <source>
        <dbReference type="ARBA" id="ARBA00023136"/>
    </source>
</evidence>
<dbReference type="Proteomes" id="UP000633205">
    <property type="component" value="Unassembled WGS sequence"/>
</dbReference>